<dbReference type="GeneID" id="61615188"/>
<gene>
    <name evidence="1" type="ORF">EMEDMD4_270243</name>
</gene>
<proteinExistence type="predicted"/>
<accession>A0A508WV89</accession>
<dbReference type="AlphaFoldDB" id="A0A508WV89"/>
<dbReference type="EMBL" id="CABFNB010000092">
    <property type="protein sequence ID" value="VTZ61467.1"/>
    <property type="molecule type" value="Genomic_DNA"/>
</dbReference>
<dbReference type="Proteomes" id="UP000507954">
    <property type="component" value="Unassembled WGS sequence"/>
</dbReference>
<sequence length="46" mass="5149">MMKTYSKLEQYGDYAQQFARGAGEISDLLFELPPAAPGMIRHPFTA</sequence>
<organism evidence="1">
    <name type="scientific">Sinorhizobium medicae</name>
    <dbReference type="NCBI Taxonomy" id="110321"/>
    <lineage>
        <taxon>Bacteria</taxon>
        <taxon>Pseudomonadati</taxon>
        <taxon>Pseudomonadota</taxon>
        <taxon>Alphaproteobacteria</taxon>
        <taxon>Hyphomicrobiales</taxon>
        <taxon>Rhizobiaceae</taxon>
        <taxon>Sinorhizobium/Ensifer group</taxon>
        <taxon>Sinorhizobium</taxon>
    </lineage>
</organism>
<name>A0A508WV89_9HYPH</name>
<protein>
    <submittedName>
        <fullName evidence="1">Uncharacterized protein</fullName>
    </submittedName>
</protein>
<reference evidence="1" key="1">
    <citation type="submission" date="2019-06" db="EMBL/GenBank/DDBJ databases">
        <authorList>
            <person name="Le Quere A."/>
            <person name="Colella S."/>
        </authorList>
    </citation>
    <scope>NUCLEOTIDE SEQUENCE</scope>
    <source>
        <strain evidence="1">EmedicaeMD41</strain>
    </source>
</reference>
<evidence type="ECO:0000313" key="1">
    <source>
        <dbReference type="EMBL" id="VTZ61467.1"/>
    </source>
</evidence>
<dbReference type="RefSeq" id="WP_018012978.1">
    <property type="nucleotide sequence ID" value="NZ_ATYC01000022.1"/>
</dbReference>